<dbReference type="EMBL" id="ANHY01000015">
    <property type="protein sequence ID" value="EKV28581.1"/>
    <property type="molecule type" value="Genomic_DNA"/>
</dbReference>
<keyword evidence="1" id="KW-0472">Membrane</keyword>
<dbReference type="STRING" id="1238182.C882_0792"/>
<protein>
    <recommendedName>
        <fullName evidence="2">TadE-like domain-containing protein</fullName>
    </recommendedName>
</protein>
<feature type="transmembrane region" description="Helical" evidence="1">
    <location>
        <begin position="38"/>
        <end position="59"/>
    </location>
</feature>
<organism evidence="3 4">
    <name type="scientific">Caenispirillum salinarum AK4</name>
    <dbReference type="NCBI Taxonomy" id="1238182"/>
    <lineage>
        <taxon>Bacteria</taxon>
        <taxon>Pseudomonadati</taxon>
        <taxon>Pseudomonadota</taxon>
        <taxon>Alphaproteobacteria</taxon>
        <taxon>Rhodospirillales</taxon>
        <taxon>Novispirillaceae</taxon>
        <taxon>Caenispirillum</taxon>
    </lineage>
</organism>
<dbReference type="AlphaFoldDB" id="K9HJ04"/>
<evidence type="ECO:0000313" key="4">
    <source>
        <dbReference type="Proteomes" id="UP000009881"/>
    </source>
</evidence>
<dbReference type="RefSeq" id="WP_009541449.1">
    <property type="nucleotide sequence ID" value="NZ_ANHY01000015.1"/>
</dbReference>
<accession>K9HJ04</accession>
<dbReference type="Proteomes" id="UP000009881">
    <property type="component" value="Unassembled WGS sequence"/>
</dbReference>
<keyword evidence="1" id="KW-0812">Transmembrane</keyword>
<sequence length="163" mass="16560">MTARPARLTSAFATVAARVLGPARRMLADTGGAGAVEMALTAPMLLLMLVTFVDLGMAYQHRTTLESAARAGAQRAIIDYMDTAAITATTTGALPDATGAAVAVGTTLECGGTVVAAGSWCADGTFPATYVTVSVTQPVQTPLGFLDLATLIDADGVARVRVN</sequence>
<keyword evidence="4" id="KW-1185">Reference proteome</keyword>
<evidence type="ECO:0000256" key="1">
    <source>
        <dbReference type="SAM" id="Phobius"/>
    </source>
</evidence>
<feature type="domain" description="TadE-like" evidence="2">
    <location>
        <begin position="32"/>
        <end position="73"/>
    </location>
</feature>
<evidence type="ECO:0000259" key="2">
    <source>
        <dbReference type="Pfam" id="PF07811"/>
    </source>
</evidence>
<keyword evidence="1" id="KW-1133">Transmembrane helix</keyword>
<gene>
    <name evidence="3" type="ORF">C882_0792</name>
</gene>
<name>K9HJ04_9PROT</name>
<proteinExistence type="predicted"/>
<dbReference type="Pfam" id="PF07811">
    <property type="entry name" value="TadE"/>
    <property type="match status" value="1"/>
</dbReference>
<comment type="caution">
    <text evidence="3">The sequence shown here is derived from an EMBL/GenBank/DDBJ whole genome shotgun (WGS) entry which is preliminary data.</text>
</comment>
<evidence type="ECO:0000313" key="3">
    <source>
        <dbReference type="EMBL" id="EKV28581.1"/>
    </source>
</evidence>
<dbReference type="eggNOG" id="COG4961">
    <property type="taxonomic scope" value="Bacteria"/>
</dbReference>
<reference evidence="3 4" key="1">
    <citation type="journal article" date="2013" name="Genome Announc.">
        <title>Draft Genome Sequence of an Alphaproteobacterium, Caenispirillum salinarum AK4(T), Isolated from a Solar Saltern.</title>
        <authorList>
            <person name="Khatri I."/>
            <person name="Singh A."/>
            <person name="Korpole S."/>
            <person name="Pinnaka A.K."/>
            <person name="Subramanian S."/>
        </authorList>
    </citation>
    <scope>NUCLEOTIDE SEQUENCE [LARGE SCALE GENOMIC DNA]</scope>
    <source>
        <strain evidence="3 4">AK4</strain>
    </source>
</reference>
<dbReference type="InterPro" id="IPR012495">
    <property type="entry name" value="TadE-like_dom"/>
</dbReference>